<sequence length="66" mass="7431">MKALLCADLADLFDFSEPKFEVPEKARLFRTVVCELCGEGAAERTMHLQDGKTVCRDCFMPYGRGL</sequence>
<dbReference type="EMBL" id="VSSQ01070510">
    <property type="protein sequence ID" value="MPN22296.1"/>
    <property type="molecule type" value="Genomic_DNA"/>
</dbReference>
<comment type="caution">
    <text evidence="1">The sequence shown here is derived from an EMBL/GenBank/DDBJ whole genome shotgun (WGS) entry which is preliminary data.</text>
</comment>
<gene>
    <name evidence="1" type="ORF">SDC9_169679</name>
</gene>
<dbReference type="InterPro" id="IPR053194">
    <property type="entry name" value="tRNA_methyltr_O"/>
</dbReference>
<dbReference type="PANTHER" id="PTHR39418">
    <property type="entry name" value="DEHYDROGENASE-RELATED"/>
    <property type="match status" value="1"/>
</dbReference>
<name>A0A645G840_9ZZZZ</name>
<proteinExistence type="predicted"/>
<dbReference type="PANTHER" id="PTHR39418:SF1">
    <property type="entry name" value="DEHYDROGENASE"/>
    <property type="match status" value="1"/>
</dbReference>
<reference evidence="1" key="1">
    <citation type="submission" date="2019-08" db="EMBL/GenBank/DDBJ databases">
        <authorList>
            <person name="Kucharzyk K."/>
            <person name="Murdoch R.W."/>
            <person name="Higgins S."/>
            <person name="Loffler F."/>
        </authorList>
    </citation>
    <scope>NUCLEOTIDE SEQUENCE</scope>
</reference>
<evidence type="ECO:0008006" key="2">
    <source>
        <dbReference type="Google" id="ProtNLM"/>
    </source>
</evidence>
<accession>A0A645G840</accession>
<dbReference type="AlphaFoldDB" id="A0A645G840"/>
<evidence type="ECO:0000313" key="1">
    <source>
        <dbReference type="EMBL" id="MPN22296.1"/>
    </source>
</evidence>
<organism evidence="1">
    <name type="scientific">bioreactor metagenome</name>
    <dbReference type="NCBI Taxonomy" id="1076179"/>
    <lineage>
        <taxon>unclassified sequences</taxon>
        <taxon>metagenomes</taxon>
        <taxon>ecological metagenomes</taxon>
    </lineage>
</organism>
<protein>
    <recommendedName>
        <fullName evidence="2">DksA C4-type domain-containing protein</fullName>
    </recommendedName>
</protein>